<proteinExistence type="predicted"/>
<dbReference type="RefSeq" id="WP_127748451.1">
    <property type="nucleotide sequence ID" value="NZ_CP033219.1"/>
</dbReference>
<name>A0A3T0N1J2_9RHOB</name>
<organism evidence="1 2">
    <name type="scientific">Parasedimentitalea marina</name>
    <dbReference type="NCBI Taxonomy" id="2483033"/>
    <lineage>
        <taxon>Bacteria</taxon>
        <taxon>Pseudomonadati</taxon>
        <taxon>Pseudomonadota</taxon>
        <taxon>Alphaproteobacteria</taxon>
        <taxon>Rhodobacterales</taxon>
        <taxon>Paracoccaceae</taxon>
        <taxon>Parasedimentitalea</taxon>
    </lineage>
</organism>
<sequence>MSDIDQVLARLPQSVCDAVKLRLPELKTCKPHAGKFSLEELKKSGLPAPAVLISTLGAKPGVTRSDAAHSFVLSMAAYVVTRDGLGAPRDLAAANICQALLTLIPGKRWGEPALGAAQGVHMHTLVSSGAKDITSSLWAVTWGQPVTFHTVEAAPLGAELYVAQSPAIGTDNVTGYTQVGEPTS</sequence>
<keyword evidence="2" id="KW-1185">Reference proteome</keyword>
<dbReference type="EMBL" id="CP033219">
    <property type="protein sequence ID" value="AZV77890.1"/>
    <property type="molecule type" value="Genomic_DNA"/>
</dbReference>
<evidence type="ECO:0000313" key="2">
    <source>
        <dbReference type="Proteomes" id="UP000283063"/>
    </source>
</evidence>
<gene>
    <name evidence="1" type="ORF">EBB79_08265</name>
</gene>
<protein>
    <submittedName>
        <fullName evidence="1">Uncharacterized protein</fullName>
    </submittedName>
</protein>
<accession>A0A3T0N1J2</accession>
<dbReference type="Proteomes" id="UP000283063">
    <property type="component" value="Chromosome"/>
</dbReference>
<evidence type="ECO:0000313" key="1">
    <source>
        <dbReference type="EMBL" id="AZV77890.1"/>
    </source>
</evidence>
<dbReference type="AlphaFoldDB" id="A0A3T0N1J2"/>
<dbReference type="KEGG" id="sedi:EBB79_08265"/>
<reference evidence="1 2" key="1">
    <citation type="submission" date="2018-10" db="EMBL/GenBank/DDBJ databases">
        <title>Parasedimentitalea marina sp. nov., a psychrophilic bacterium isolated from deep seawater of the New Britain Trench.</title>
        <authorList>
            <person name="Cao J."/>
        </authorList>
    </citation>
    <scope>NUCLEOTIDE SEQUENCE [LARGE SCALE GENOMIC DNA]</scope>
    <source>
        <strain evidence="1 2">W43</strain>
    </source>
</reference>
<dbReference type="OrthoDB" id="7873442at2"/>